<dbReference type="Gene3D" id="1.10.10.60">
    <property type="entry name" value="Homeodomain-like"/>
    <property type="match status" value="1"/>
</dbReference>
<dbReference type="EMBL" id="CP032509">
    <property type="protein sequence ID" value="AZN72970.1"/>
    <property type="molecule type" value="Genomic_DNA"/>
</dbReference>
<organism evidence="5 6">
    <name type="scientific">Georhizobium profundi</name>
    <dbReference type="NCBI Taxonomy" id="2341112"/>
    <lineage>
        <taxon>Bacteria</taxon>
        <taxon>Pseudomonadati</taxon>
        <taxon>Pseudomonadota</taxon>
        <taxon>Alphaproteobacteria</taxon>
        <taxon>Hyphomicrobiales</taxon>
        <taxon>Rhizobiaceae</taxon>
        <taxon>Georhizobium</taxon>
    </lineage>
</organism>
<evidence type="ECO:0000256" key="1">
    <source>
        <dbReference type="ARBA" id="ARBA00023015"/>
    </source>
</evidence>
<dbReference type="RefSeq" id="WP_126011403.1">
    <property type="nucleotide sequence ID" value="NZ_CP032509.1"/>
</dbReference>
<name>A0A3S9B7P9_9HYPH</name>
<keyword evidence="6" id="KW-1185">Reference proteome</keyword>
<evidence type="ECO:0000313" key="5">
    <source>
        <dbReference type="EMBL" id="AZN72970.1"/>
    </source>
</evidence>
<evidence type="ECO:0000256" key="2">
    <source>
        <dbReference type="ARBA" id="ARBA00023125"/>
    </source>
</evidence>
<keyword evidence="2" id="KW-0238">DNA-binding</keyword>
<dbReference type="PANTHER" id="PTHR46796">
    <property type="entry name" value="HTH-TYPE TRANSCRIPTIONAL ACTIVATOR RHAS-RELATED"/>
    <property type="match status" value="1"/>
</dbReference>
<dbReference type="InterPro" id="IPR020449">
    <property type="entry name" value="Tscrpt_reg_AraC-type_HTH"/>
</dbReference>
<dbReference type="GO" id="GO:0043565">
    <property type="term" value="F:sequence-specific DNA binding"/>
    <property type="evidence" value="ECO:0007669"/>
    <property type="project" value="InterPro"/>
</dbReference>
<dbReference type="PANTHER" id="PTHR46796:SF6">
    <property type="entry name" value="ARAC SUBFAMILY"/>
    <property type="match status" value="1"/>
</dbReference>
<dbReference type="PROSITE" id="PS01124">
    <property type="entry name" value="HTH_ARAC_FAMILY_2"/>
    <property type="match status" value="1"/>
</dbReference>
<dbReference type="GO" id="GO:0003700">
    <property type="term" value="F:DNA-binding transcription factor activity"/>
    <property type="evidence" value="ECO:0007669"/>
    <property type="project" value="InterPro"/>
</dbReference>
<dbReference type="KEGG" id="abaw:D5400_18275"/>
<dbReference type="InterPro" id="IPR018060">
    <property type="entry name" value="HTH_AraC"/>
</dbReference>
<protein>
    <submittedName>
        <fullName evidence="5">AraC family transcriptional regulator</fullName>
    </submittedName>
</protein>
<accession>A0A3S9B7P9</accession>
<evidence type="ECO:0000259" key="4">
    <source>
        <dbReference type="PROSITE" id="PS01124"/>
    </source>
</evidence>
<dbReference type="Pfam" id="PF12833">
    <property type="entry name" value="HTH_18"/>
    <property type="match status" value="1"/>
</dbReference>
<dbReference type="PRINTS" id="PR00032">
    <property type="entry name" value="HTHARAC"/>
</dbReference>
<gene>
    <name evidence="5" type="ORF">D5400_18275</name>
</gene>
<reference evidence="5 6" key="1">
    <citation type="submission" date="2018-09" db="EMBL/GenBank/DDBJ databases">
        <title>Marinorhizobium profundi gen. nov., sp. nov., isolated from a deep-sea sediment sample from the New Britain Trench and proposal of Marinorhizobiaceae fam. nov. in the order Rhizobiales of the class Alphaproteobacteria.</title>
        <authorList>
            <person name="Cao J."/>
        </authorList>
    </citation>
    <scope>NUCLEOTIDE SEQUENCE [LARGE SCALE GENOMIC DNA]</scope>
    <source>
        <strain evidence="5 6">WS11</strain>
    </source>
</reference>
<keyword evidence="1" id="KW-0805">Transcription regulation</keyword>
<dbReference type="InterPro" id="IPR009057">
    <property type="entry name" value="Homeodomain-like_sf"/>
</dbReference>
<sequence>MIVDEVEIGGEVRHPLIWQGLGCGHHQHQREEEPHASGCERGLRARRFNLWLRPFLAKRLDLHDGPPDPYRKSTVAAEEAVSRRVSGSSPKIDWPFQSQWVCANSTENDPFAKEETTLTNLAPTQRLHSKDTNFWSHRVGVMFETEFDPEAPFSINVQSTQLGRMIISEMRTSTFHFARSARKMRSDMLDHVMIRLDATPQGHRLNVVDFGQTLEDFEEISPRNVSLIMPREVMSEAVRDPGRLHGVLVPDAGVQLLSGFLDMLPTYAPTLRLDQSTGVATTLTDLIAATLCEAPSSRDRGREAIAIATRQRAQDYIRRTITDPALGPAKIAHHCGVSRSTLYRLFEPLGGVSHYVQETRLHHTYRLLCNREERRRIGDIADEAGFSSDAHFSRAFRRKFGMSPRDVRAAVHEQDDLPPAYRIDKRSQPFGAWLHAL</sequence>
<dbReference type="OrthoDB" id="8004517at2"/>
<keyword evidence="3" id="KW-0804">Transcription</keyword>
<dbReference type="SMART" id="SM00342">
    <property type="entry name" value="HTH_ARAC"/>
    <property type="match status" value="1"/>
</dbReference>
<proteinExistence type="predicted"/>
<dbReference type="InterPro" id="IPR050204">
    <property type="entry name" value="AraC_XylS_family_regulators"/>
</dbReference>
<evidence type="ECO:0000256" key="3">
    <source>
        <dbReference type="ARBA" id="ARBA00023163"/>
    </source>
</evidence>
<evidence type="ECO:0000313" key="6">
    <source>
        <dbReference type="Proteomes" id="UP000268192"/>
    </source>
</evidence>
<dbReference type="SUPFAM" id="SSF46689">
    <property type="entry name" value="Homeodomain-like"/>
    <property type="match status" value="1"/>
</dbReference>
<feature type="domain" description="HTH araC/xylS-type" evidence="4">
    <location>
        <begin position="311"/>
        <end position="410"/>
    </location>
</feature>
<dbReference type="Proteomes" id="UP000268192">
    <property type="component" value="Chromosome"/>
</dbReference>
<dbReference type="AlphaFoldDB" id="A0A3S9B7P9"/>